<dbReference type="GO" id="GO:0003824">
    <property type="term" value="F:catalytic activity"/>
    <property type="evidence" value="ECO:0007669"/>
    <property type="project" value="InterPro"/>
</dbReference>
<evidence type="ECO:0000256" key="3">
    <source>
        <dbReference type="ARBA" id="ARBA00022691"/>
    </source>
</evidence>
<gene>
    <name evidence="9" type="ORF">ILUMI_04281</name>
</gene>
<keyword evidence="10" id="KW-1185">Reference proteome</keyword>
<dbReference type="SUPFAM" id="SSF102114">
    <property type="entry name" value="Radical SAM enzymes"/>
    <property type="match status" value="1"/>
</dbReference>
<evidence type="ECO:0000313" key="9">
    <source>
        <dbReference type="EMBL" id="KAF2901911.1"/>
    </source>
</evidence>
<dbReference type="GO" id="GO:0051607">
    <property type="term" value="P:defense response to virus"/>
    <property type="evidence" value="ECO:0007669"/>
    <property type="project" value="UniProtKB-KW"/>
</dbReference>
<keyword evidence="3" id="KW-0949">S-adenosyl-L-methionine</keyword>
<evidence type="ECO:0000259" key="8">
    <source>
        <dbReference type="PROSITE" id="PS51918"/>
    </source>
</evidence>
<dbReference type="Gene3D" id="3.20.20.70">
    <property type="entry name" value="Aldolase class I"/>
    <property type="match status" value="1"/>
</dbReference>
<evidence type="ECO:0000256" key="6">
    <source>
        <dbReference type="ARBA" id="ARBA00023014"/>
    </source>
</evidence>
<keyword evidence="2" id="KW-0004">4Fe-4S</keyword>
<name>A0A8K0DEM7_IGNLU</name>
<keyword evidence="7" id="KW-0051">Antiviral defense</keyword>
<dbReference type="NCBIfam" id="NF038283">
    <property type="entry name" value="viperin_w_prok"/>
    <property type="match status" value="1"/>
</dbReference>
<dbReference type="EMBL" id="VTPC01001454">
    <property type="protein sequence ID" value="KAF2901911.1"/>
    <property type="molecule type" value="Genomic_DNA"/>
</dbReference>
<dbReference type="PANTHER" id="PTHR21339">
    <property type="entry name" value="RADICAL S-ADENOSYL METHIONINE DOMAIN-CONTAINING PROTEIN 2"/>
    <property type="match status" value="1"/>
</dbReference>
<dbReference type="GO" id="GO:0051539">
    <property type="term" value="F:4 iron, 4 sulfur cluster binding"/>
    <property type="evidence" value="ECO:0007669"/>
    <property type="project" value="UniProtKB-KW"/>
</dbReference>
<organism evidence="9 10">
    <name type="scientific">Ignelater luminosus</name>
    <name type="common">Cucubano</name>
    <name type="synonym">Pyrophorus luminosus</name>
    <dbReference type="NCBI Taxonomy" id="2038154"/>
    <lineage>
        <taxon>Eukaryota</taxon>
        <taxon>Metazoa</taxon>
        <taxon>Ecdysozoa</taxon>
        <taxon>Arthropoda</taxon>
        <taxon>Hexapoda</taxon>
        <taxon>Insecta</taxon>
        <taxon>Pterygota</taxon>
        <taxon>Neoptera</taxon>
        <taxon>Endopterygota</taxon>
        <taxon>Coleoptera</taxon>
        <taxon>Polyphaga</taxon>
        <taxon>Elateriformia</taxon>
        <taxon>Elateroidea</taxon>
        <taxon>Elateridae</taxon>
        <taxon>Agrypninae</taxon>
        <taxon>Pyrophorini</taxon>
        <taxon>Ignelater</taxon>
    </lineage>
</organism>
<feature type="domain" description="Radical SAM core" evidence="8">
    <location>
        <begin position="1"/>
        <end position="173"/>
    </location>
</feature>
<dbReference type="PANTHER" id="PTHR21339:SF0">
    <property type="entry name" value="S-ADENOSYLMETHIONINE-DEPENDENT NUCLEOTIDE DEHYDRATASE RSAD2"/>
    <property type="match status" value="1"/>
</dbReference>
<evidence type="ECO:0000256" key="2">
    <source>
        <dbReference type="ARBA" id="ARBA00022485"/>
    </source>
</evidence>
<proteinExistence type="predicted"/>
<dbReference type="InterPro" id="IPR051196">
    <property type="entry name" value="RSAD2/Viperin_antiviral"/>
</dbReference>
<evidence type="ECO:0000256" key="1">
    <source>
        <dbReference type="ARBA" id="ARBA00001966"/>
    </source>
</evidence>
<keyword evidence="4" id="KW-0479">Metal-binding</keyword>
<protein>
    <recommendedName>
        <fullName evidence="8">Radical SAM core domain-containing protein</fullName>
    </recommendedName>
</protein>
<comment type="caution">
    <text evidence="9">The sequence shown here is derived from an EMBL/GenBank/DDBJ whole genome shotgun (WGS) entry which is preliminary data.</text>
</comment>
<dbReference type="PROSITE" id="PS51918">
    <property type="entry name" value="RADICAL_SAM"/>
    <property type="match status" value="1"/>
</dbReference>
<keyword evidence="6" id="KW-0411">Iron-sulfur</keyword>
<dbReference type="InterPro" id="IPR058240">
    <property type="entry name" value="rSAM_sf"/>
</dbReference>
<keyword evidence="5" id="KW-0408">Iron</keyword>
<accession>A0A8K0DEM7</accession>
<comment type="cofactor">
    <cofactor evidence="1">
        <name>[4Fe-4S] cluster</name>
        <dbReference type="ChEBI" id="CHEBI:49883"/>
    </cofactor>
</comment>
<dbReference type="InterPro" id="IPR007197">
    <property type="entry name" value="rSAM"/>
</dbReference>
<evidence type="ECO:0000256" key="4">
    <source>
        <dbReference type="ARBA" id="ARBA00022723"/>
    </source>
</evidence>
<dbReference type="OrthoDB" id="549750at2759"/>
<evidence type="ECO:0000256" key="5">
    <source>
        <dbReference type="ARBA" id="ARBA00023004"/>
    </source>
</evidence>
<dbReference type="InterPro" id="IPR013785">
    <property type="entry name" value="Aldolase_TIM"/>
</dbReference>
<evidence type="ECO:0000313" key="10">
    <source>
        <dbReference type="Proteomes" id="UP000801492"/>
    </source>
</evidence>
<dbReference type="Proteomes" id="UP000801492">
    <property type="component" value="Unassembled WGS sequence"/>
</dbReference>
<dbReference type="GO" id="GO:0046872">
    <property type="term" value="F:metal ion binding"/>
    <property type="evidence" value="ECO:0007669"/>
    <property type="project" value="UniProtKB-KW"/>
</dbReference>
<reference evidence="9" key="1">
    <citation type="submission" date="2019-08" db="EMBL/GenBank/DDBJ databases">
        <title>The genome of the North American firefly Photinus pyralis.</title>
        <authorList>
            <consortium name="Photinus pyralis genome working group"/>
            <person name="Fallon T.R."/>
            <person name="Sander Lower S.E."/>
            <person name="Weng J.-K."/>
        </authorList>
    </citation>
    <scope>NUCLEOTIDE SEQUENCE</scope>
    <source>
        <strain evidence="9">TRF0915ILg1</strain>
        <tissue evidence="9">Whole body</tissue>
    </source>
</reference>
<evidence type="ECO:0000256" key="7">
    <source>
        <dbReference type="ARBA" id="ARBA00023118"/>
    </source>
</evidence>
<dbReference type="CDD" id="cd01335">
    <property type="entry name" value="Radical_SAM"/>
    <property type="match status" value="1"/>
</dbReference>
<dbReference type="AlphaFoldDB" id="A0A8K0DEM7"/>
<sequence>MEKINFSGGEPFLPECGKHLGEMIKYCKTELKLPSVTVVTNGSMVRERWFVKYGKYLDIMAVSCDSFNEDTNKAIGRSQKGKNHIQQLLKIRDWCTKYEVLFKINTVVNTYNCHEDMVEEIQKLSPIRWKVFQCLLLEGENVGLDALRNAERFYITDDVFEKFLQRHKSVQCLVPESNIKMQNSYLILDEYMRFLDCREGSKLPSKSILDVGVANALRFSGFDEVMFKKRGGIYKWSKTANILTW</sequence>